<dbReference type="EMBL" id="BK014134">
    <property type="protein sequence ID" value="DAD52539.1"/>
    <property type="molecule type" value="Genomic_RNA"/>
</dbReference>
<evidence type="ECO:0000313" key="5">
    <source>
        <dbReference type="Proteomes" id="UP000683033"/>
    </source>
</evidence>
<evidence type="ECO:0000256" key="3">
    <source>
        <dbReference type="ARBA" id="ARBA00022844"/>
    </source>
</evidence>
<gene>
    <name evidence="4" type="primary">SRR6254351_1_3</name>
</gene>
<evidence type="ECO:0000256" key="2">
    <source>
        <dbReference type="ARBA" id="ARBA00022561"/>
    </source>
</evidence>
<comment type="subcellular location">
    <subcellularLocation>
        <location evidence="1">Virion</location>
    </subcellularLocation>
</comment>
<dbReference type="RefSeq" id="YP_010769130.1">
    <property type="nucleotide sequence ID" value="NC_073886.1"/>
</dbReference>
<dbReference type="Proteomes" id="UP000683033">
    <property type="component" value="Segment"/>
</dbReference>
<dbReference type="GO" id="GO:0019028">
    <property type="term" value="C:viral capsid"/>
    <property type="evidence" value="ECO:0007669"/>
    <property type="project" value="UniProtKB-KW"/>
</dbReference>
<keyword evidence="2 4" id="KW-0167">Capsid protein</keyword>
<dbReference type="GeneID" id="80398057"/>
<protein>
    <submittedName>
        <fullName evidence="4">Coat protein</fullName>
    </submittedName>
</protein>
<sequence>MAARTTITVNDRETTPVAHNFVPAGDNESGLAIFREPGVVFAADSILSLGLRGLKGNGRLRPYARLYLPIYQTETVNGIASQKFVDSCIVEISASYGRTTTLQQRKNAIGMAYNLLAPAQTLLDKLFTQNDPIW</sequence>
<name>A0A8S5L4S1_9VIRU</name>
<evidence type="ECO:0000256" key="1">
    <source>
        <dbReference type="ARBA" id="ARBA00004328"/>
    </source>
</evidence>
<keyword evidence="3" id="KW-0946">Virion</keyword>
<dbReference type="InterPro" id="IPR015954">
    <property type="entry name" value="Phage_RNA-type_capsid"/>
</dbReference>
<accession>A0A8S5L4S1</accession>
<keyword evidence="5" id="KW-1185">Reference proteome</keyword>
<reference evidence="4" key="1">
    <citation type="submission" date="2020-09" db="EMBL/GenBank/DDBJ databases">
        <title>Leviviricetes taxonomy.</title>
        <authorList>
            <person name="Stockdale S.R."/>
            <person name="Callanan J."/>
            <person name="Adriaenssens E.M."/>
            <person name="Kuhn J.H."/>
            <person name="Rumnieks J."/>
            <person name="Shkoporov A."/>
            <person name="Draper L.A."/>
            <person name="Ross P."/>
            <person name="Hill C."/>
        </authorList>
    </citation>
    <scope>NUCLEOTIDE SEQUENCE</scope>
</reference>
<dbReference type="KEGG" id="vg:80398057"/>
<organism evidence="4 5">
    <name type="scientific">ssRNA phage SRR6254351_1</name>
    <dbReference type="NCBI Taxonomy" id="2786492"/>
    <lineage>
        <taxon>Viruses</taxon>
        <taxon>Riboviria</taxon>
        <taxon>Orthornavirae</taxon>
        <taxon>Lenarviricota</taxon>
        <taxon>Leviviricetes</taxon>
        <taxon>Norzivirales</taxon>
        <taxon>Fiersviridae</taxon>
        <taxon>Breudwovirus</taxon>
        <taxon>Breudwovirus borborohabitans</taxon>
    </lineage>
</organism>
<dbReference type="Gene3D" id="3.30.380.10">
    <property type="entry name" value="MS2 Viral Coat Protein"/>
    <property type="match status" value="1"/>
</dbReference>
<evidence type="ECO:0000313" key="4">
    <source>
        <dbReference type="EMBL" id="DAD52539.1"/>
    </source>
</evidence>
<proteinExistence type="predicted"/>